<sequence length="66" mass="7373">MFRNAQRPLLFCAVPEDYPVPGFVIAEGWLFERSLHPADAPPPGFHSRAASAGVRFNGFYLFHLIA</sequence>
<reference evidence="1 2" key="1">
    <citation type="journal article" date="2019" name="Microorganisms">
        <title>Genome Insights into the Novel Species Microvirga brassicacearum, a Rapeseed Endophyte with Biotechnological Potential.</title>
        <authorList>
            <person name="Jimenez-Gomez A."/>
            <person name="Saati-Santamaria Z."/>
            <person name="Igual J.M."/>
            <person name="Rivas R."/>
            <person name="Mateos P.F."/>
            <person name="Garcia-Fraile P."/>
        </authorList>
    </citation>
    <scope>NUCLEOTIDE SEQUENCE [LARGE SCALE GENOMIC DNA]</scope>
    <source>
        <strain evidence="1 2">CDVBN77</strain>
    </source>
</reference>
<name>A0A5N3PJA0_9HYPH</name>
<evidence type="ECO:0000313" key="1">
    <source>
        <dbReference type="EMBL" id="KAB0269802.1"/>
    </source>
</evidence>
<accession>A0A5N3PJA0</accession>
<protein>
    <submittedName>
        <fullName evidence="1">Uncharacterized protein</fullName>
    </submittedName>
</protein>
<dbReference type="Proteomes" id="UP000325684">
    <property type="component" value="Unassembled WGS sequence"/>
</dbReference>
<keyword evidence="2" id="KW-1185">Reference proteome</keyword>
<evidence type="ECO:0000313" key="2">
    <source>
        <dbReference type="Proteomes" id="UP000325684"/>
    </source>
</evidence>
<dbReference type="AlphaFoldDB" id="A0A5N3PJA0"/>
<dbReference type="OrthoDB" id="7997982at2"/>
<dbReference type="EMBL" id="VCMV01000001">
    <property type="protein sequence ID" value="KAB0269802.1"/>
    <property type="molecule type" value="Genomic_DNA"/>
</dbReference>
<proteinExistence type="predicted"/>
<comment type="caution">
    <text evidence="1">The sequence shown here is derived from an EMBL/GenBank/DDBJ whole genome shotgun (WGS) entry which is preliminary data.</text>
</comment>
<gene>
    <name evidence="1" type="ORF">FEZ63_00460</name>
</gene>
<organism evidence="1 2">
    <name type="scientific">Microvirga brassicacearum</name>
    <dbReference type="NCBI Taxonomy" id="2580413"/>
    <lineage>
        <taxon>Bacteria</taxon>
        <taxon>Pseudomonadati</taxon>
        <taxon>Pseudomonadota</taxon>
        <taxon>Alphaproteobacteria</taxon>
        <taxon>Hyphomicrobiales</taxon>
        <taxon>Methylobacteriaceae</taxon>
        <taxon>Microvirga</taxon>
    </lineage>
</organism>